<keyword evidence="4" id="KW-0804">Transcription</keyword>
<sequence>MSDDLRKIFAGARVRHLRQSHKMTQAEFARRLGISTSYLNQIENNHRSLSASVILALFNGFDFDLSDLALDESGKIAVDLGEILSDPVFADTRIQPQELKIATSNTPNMVRAFLGLYQVYQKTREQLGQLDTTLSATESATTPIPYEEVRDYFHYKDNYIDELDREAEAFARTLMASDKQRYVLLADYLNDAHGIRVVETKSAAAAGTIRRYDPVTQTLHLSATSSPATNLFQMAYQVGLLEQGALIEKLLDEAGFHSRSAREVCRMTFANYFAGAVVLPYSEFREAAAETRHDLDRLAFRFDASREQVCHRLSMLQRPGNKGVPFYFLRIDRAGNITKRHSATSLQFTRFGGSCPLWNIHAAFESQGEILRQLASTPDGLRYVCLAFSKTIRSADFRKASRKFAIGLGCEAKYASQLVYADDLHVSNAERFEPIGTGCRICERSNCAHRSVPPLARDITVDHHARNIVPFEVE</sequence>
<dbReference type="Proteomes" id="UP000251571">
    <property type="component" value="Unassembled WGS sequence"/>
</dbReference>
<feature type="domain" description="HTH cro/C1-type" evidence="5">
    <location>
        <begin position="14"/>
        <end position="68"/>
    </location>
</feature>
<dbReference type="InterPro" id="IPR010359">
    <property type="entry name" value="IrrE_HExxH"/>
</dbReference>
<evidence type="ECO:0000256" key="1">
    <source>
        <dbReference type="ARBA" id="ARBA00007227"/>
    </source>
</evidence>
<dbReference type="Proteomes" id="UP000245839">
    <property type="component" value="Unassembled WGS sequence"/>
</dbReference>
<dbReference type="InterPro" id="IPR001387">
    <property type="entry name" value="Cro/C1-type_HTH"/>
</dbReference>
<dbReference type="Pfam" id="PF06114">
    <property type="entry name" value="Peptidase_M78"/>
    <property type="match status" value="1"/>
</dbReference>
<evidence type="ECO:0000256" key="3">
    <source>
        <dbReference type="ARBA" id="ARBA00023125"/>
    </source>
</evidence>
<dbReference type="PROSITE" id="PS50943">
    <property type="entry name" value="HTH_CROC1"/>
    <property type="match status" value="1"/>
</dbReference>
<keyword evidence="3" id="KW-0238">DNA-binding</keyword>
<dbReference type="SUPFAM" id="SSF47413">
    <property type="entry name" value="lambda repressor-like DNA-binding domains"/>
    <property type="match status" value="1"/>
</dbReference>
<reference evidence="6 8" key="2">
    <citation type="submission" date="2018-03" db="EMBL/GenBank/DDBJ databases">
        <title>Genomic Encyclopedia of Archaeal and Bacterial Type Strains, Phase II (KMG-II): from individual species to whole genera.</title>
        <authorList>
            <person name="Goeker M."/>
        </authorList>
    </citation>
    <scope>NUCLEOTIDE SEQUENCE [LARGE SCALE GENOMIC DNA]</scope>
    <source>
        <strain evidence="6 8">DSM 25227</strain>
    </source>
</reference>
<evidence type="ECO:0000313" key="9">
    <source>
        <dbReference type="Proteomes" id="UP000251571"/>
    </source>
</evidence>
<evidence type="ECO:0000313" key="8">
    <source>
        <dbReference type="Proteomes" id="UP000245839"/>
    </source>
</evidence>
<keyword evidence="2" id="KW-0805">Transcription regulation</keyword>
<gene>
    <name evidence="6" type="ORF">BCF38_10143</name>
    <name evidence="7" type="ORF">SAMN05421539_10143</name>
</gene>
<evidence type="ECO:0000313" key="6">
    <source>
        <dbReference type="EMBL" id="PWJ21638.1"/>
    </source>
</evidence>
<name>A0A2Y9A235_9RHOB</name>
<dbReference type="EMBL" id="QGDJ01000001">
    <property type="protein sequence ID" value="PWJ21638.1"/>
    <property type="molecule type" value="Genomic_DNA"/>
</dbReference>
<dbReference type="InterPro" id="IPR010982">
    <property type="entry name" value="Lambda_DNA-bd_dom_sf"/>
</dbReference>
<accession>A0A2Y9A235</accession>
<evidence type="ECO:0000313" key="7">
    <source>
        <dbReference type="EMBL" id="SSA37916.1"/>
    </source>
</evidence>
<dbReference type="GO" id="GO:0005829">
    <property type="term" value="C:cytosol"/>
    <property type="evidence" value="ECO:0007669"/>
    <property type="project" value="TreeGrafter"/>
</dbReference>
<evidence type="ECO:0000259" key="5">
    <source>
        <dbReference type="PROSITE" id="PS50943"/>
    </source>
</evidence>
<dbReference type="InterPro" id="IPR026281">
    <property type="entry name" value="HTH_RamB"/>
</dbReference>
<keyword evidence="8" id="KW-1185">Reference proteome</keyword>
<dbReference type="InterPro" id="IPR018653">
    <property type="entry name" value="ScfR_C"/>
</dbReference>
<dbReference type="PIRSF" id="PIRSF019251">
    <property type="entry name" value="Rv0465c"/>
    <property type="match status" value="1"/>
</dbReference>
<dbReference type="EMBL" id="UETC01000001">
    <property type="protein sequence ID" value="SSA37916.1"/>
    <property type="molecule type" value="Genomic_DNA"/>
</dbReference>
<dbReference type="GO" id="GO:0003677">
    <property type="term" value="F:DNA binding"/>
    <property type="evidence" value="ECO:0007669"/>
    <property type="project" value="UniProtKB-KW"/>
</dbReference>
<dbReference type="SMART" id="SM00530">
    <property type="entry name" value="HTH_XRE"/>
    <property type="match status" value="1"/>
</dbReference>
<dbReference type="CDD" id="cd00093">
    <property type="entry name" value="HTH_XRE"/>
    <property type="match status" value="1"/>
</dbReference>
<evidence type="ECO:0000256" key="2">
    <source>
        <dbReference type="ARBA" id="ARBA00023015"/>
    </source>
</evidence>
<dbReference type="GO" id="GO:0003700">
    <property type="term" value="F:DNA-binding transcription factor activity"/>
    <property type="evidence" value="ECO:0007669"/>
    <property type="project" value="TreeGrafter"/>
</dbReference>
<dbReference type="PANTHER" id="PTHR46797">
    <property type="entry name" value="HTH-TYPE TRANSCRIPTIONAL REGULATOR"/>
    <property type="match status" value="1"/>
</dbReference>
<dbReference type="PANTHER" id="PTHR46797:SF23">
    <property type="entry name" value="HTH-TYPE TRANSCRIPTIONAL REGULATOR SUTR"/>
    <property type="match status" value="1"/>
</dbReference>
<protein>
    <recommendedName>
        <fullName evidence="5">HTH cro/C1-type domain-containing protein</fullName>
    </recommendedName>
</protein>
<dbReference type="RefSeq" id="WP_109562286.1">
    <property type="nucleotide sequence ID" value="NZ_QGDJ01000001.1"/>
</dbReference>
<reference evidence="7 9" key="1">
    <citation type="submission" date="2016-10" db="EMBL/GenBank/DDBJ databases">
        <authorList>
            <person name="Cai Z."/>
        </authorList>
    </citation>
    <scope>NUCLEOTIDE SEQUENCE [LARGE SCALE GENOMIC DNA]</scope>
    <source>
        <strain evidence="7 9">DSM 25227</strain>
    </source>
</reference>
<dbReference type="AlphaFoldDB" id="A0A2Y9A235"/>
<dbReference type="OrthoDB" id="1123084at2"/>
<organism evidence="7 9">
    <name type="scientific">Jannaschia seohaensis</name>
    <dbReference type="NCBI Taxonomy" id="475081"/>
    <lineage>
        <taxon>Bacteria</taxon>
        <taxon>Pseudomonadati</taxon>
        <taxon>Pseudomonadota</taxon>
        <taxon>Alphaproteobacteria</taxon>
        <taxon>Rhodobacterales</taxon>
        <taxon>Roseobacteraceae</taxon>
        <taxon>Jannaschia</taxon>
    </lineage>
</organism>
<dbReference type="Pfam" id="PF09856">
    <property type="entry name" value="ScfRs"/>
    <property type="match status" value="1"/>
</dbReference>
<proteinExistence type="inferred from homology"/>
<dbReference type="InterPro" id="IPR050807">
    <property type="entry name" value="TransReg_Diox_bact_type"/>
</dbReference>
<dbReference type="Pfam" id="PF01381">
    <property type="entry name" value="HTH_3"/>
    <property type="match status" value="1"/>
</dbReference>
<dbReference type="Gene3D" id="1.10.260.40">
    <property type="entry name" value="lambda repressor-like DNA-binding domains"/>
    <property type="match status" value="1"/>
</dbReference>
<evidence type="ECO:0000256" key="4">
    <source>
        <dbReference type="ARBA" id="ARBA00023163"/>
    </source>
</evidence>
<comment type="similarity">
    <text evidence="1">Belongs to the short-chain fatty acyl-CoA assimilation regulator (ScfR) family.</text>
</comment>